<sequence>MNYKSFIKQHRHEWKQLEELLTTIHKKKHSPESIEAFQRLYQKTAQHLSYSQTYFPGDEVTLYLNDLVSKAHNTLYQDRVSNVKQLKHFFGRTFIGIFVEQWKFVLVAMFLFLLGGTAAFLAVLQDPMNVYSVLPESMAQGFDPERLGEQDGAVDSSMMSVQIMTNNIRVAFLAFAGGITFGILTVYVLIYNGVIVGAIAAMFMHAGKSYEFWAYIVPHGIIELTAIFIAGGAGLLTGYKLFVPGHLSRIIQLKEQAYRSVILLIGTLPMFVIAGLIEGFITPAAISLEAKYAVAFITLIGLAIYISIGQYRRQKDLQVNNRSVFR</sequence>
<keyword evidence="1" id="KW-0812">Transmembrane</keyword>
<organism evidence="2 3">
    <name type="scientific">Halobacillus salinus</name>
    <dbReference type="NCBI Taxonomy" id="192814"/>
    <lineage>
        <taxon>Bacteria</taxon>
        <taxon>Bacillati</taxon>
        <taxon>Bacillota</taxon>
        <taxon>Bacilli</taxon>
        <taxon>Bacillales</taxon>
        <taxon>Bacillaceae</taxon>
        <taxon>Halobacillus</taxon>
    </lineage>
</organism>
<dbReference type="InterPro" id="IPR002798">
    <property type="entry name" value="SpoIIM-like"/>
</dbReference>
<comment type="caution">
    <text evidence="2">The sequence shown here is derived from an EMBL/GenBank/DDBJ whole genome shotgun (WGS) entry which is preliminary data.</text>
</comment>
<dbReference type="PANTHER" id="PTHR35337">
    <property type="entry name" value="SLR1478 PROTEIN"/>
    <property type="match status" value="1"/>
</dbReference>
<feature type="transmembrane region" description="Helical" evidence="1">
    <location>
        <begin position="292"/>
        <end position="308"/>
    </location>
</feature>
<reference evidence="2 3" key="1">
    <citation type="journal article" date="2003" name="Int. J. Syst. Evol. Microbiol.">
        <title>Halobacillus salinus sp. nov., isolated from a salt lake on the coast of the East Sea in Korea.</title>
        <authorList>
            <person name="Yoon J.H."/>
            <person name="Kang K.H."/>
            <person name="Park Y.H."/>
        </authorList>
    </citation>
    <scope>NUCLEOTIDE SEQUENCE [LARGE SCALE GENOMIC DNA]</scope>
    <source>
        <strain evidence="2 3">HSL-3</strain>
    </source>
</reference>
<proteinExistence type="predicted"/>
<keyword evidence="1" id="KW-1133">Transmembrane helix</keyword>
<gene>
    <name evidence="2" type="ORF">E4663_11980</name>
</gene>
<dbReference type="EMBL" id="SRJC01000002">
    <property type="protein sequence ID" value="TGB02863.1"/>
    <property type="molecule type" value="Genomic_DNA"/>
</dbReference>
<dbReference type="RefSeq" id="WP_135327783.1">
    <property type="nucleotide sequence ID" value="NZ_SRJC01000002.1"/>
</dbReference>
<dbReference type="Pfam" id="PF01944">
    <property type="entry name" value="SpoIIM"/>
    <property type="match status" value="1"/>
</dbReference>
<feature type="transmembrane region" description="Helical" evidence="1">
    <location>
        <begin position="215"/>
        <end position="239"/>
    </location>
</feature>
<dbReference type="Proteomes" id="UP000297982">
    <property type="component" value="Unassembled WGS sequence"/>
</dbReference>
<keyword evidence="3" id="KW-1185">Reference proteome</keyword>
<accession>A0A4Z0H033</accession>
<dbReference type="AlphaFoldDB" id="A0A4Z0H033"/>
<evidence type="ECO:0000313" key="3">
    <source>
        <dbReference type="Proteomes" id="UP000297982"/>
    </source>
</evidence>
<keyword evidence="1" id="KW-0472">Membrane</keyword>
<feature type="transmembrane region" description="Helical" evidence="1">
    <location>
        <begin position="104"/>
        <end position="124"/>
    </location>
</feature>
<name>A0A4Z0H033_9BACI</name>
<feature type="transmembrane region" description="Helical" evidence="1">
    <location>
        <begin position="260"/>
        <end position="286"/>
    </location>
</feature>
<feature type="transmembrane region" description="Helical" evidence="1">
    <location>
        <begin position="170"/>
        <end position="203"/>
    </location>
</feature>
<protein>
    <submittedName>
        <fullName evidence="2">Stage II sporulation protein M</fullName>
    </submittedName>
</protein>
<dbReference type="PANTHER" id="PTHR35337:SF1">
    <property type="entry name" value="SLR1478 PROTEIN"/>
    <property type="match status" value="1"/>
</dbReference>
<evidence type="ECO:0000256" key="1">
    <source>
        <dbReference type="SAM" id="Phobius"/>
    </source>
</evidence>
<evidence type="ECO:0000313" key="2">
    <source>
        <dbReference type="EMBL" id="TGB02863.1"/>
    </source>
</evidence>
<dbReference type="STRING" id="192814.GCA_900166575_02789"/>